<dbReference type="InterPro" id="IPR007831">
    <property type="entry name" value="T2SS_GspE_N"/>
</dbReference>
<dbReference type="RefSeq" id="WP_116882941.1">
    <property type="nucleotide sequence ID" value="NZ_CABMMC010000039.1"/>
</dbReference>
<gene>
    <name evidence="6" type="ORF">C8D82_10494</name>
    <name evidence="5" type="ORF">HF882_18580</name>
</gene>
<dbReference type="InterPro" id="IPR001482">
    <property type="entry name" value="T2SS/T4SS_dom"/>
</dbReference>
<protein>
    <submittedName>
        <fullName evidence="6">Type II secretion system protein E (GspE)</fullName>
    </submittedName>
    <submittedName>
        <fullName evidence="5">Type II/IV secretion system protein</fullName>
    </submittedName>
</protein>
<dbReference type="Proteomes" id="UP000245959">
    <property type="component" value="Unassembled WGS sequence"/>
</dbReference>
<dbReference type="EMBL" id="JABAEW010000051">
    <property type="protein sequence ID" value="NMD88599.1"/>
    <property type="molecule type" value="Genomic_DNA"/>
</dbReference>
<comment type="caution">
    <text evidence="6">The sequence shown here is derived from an EMBL/GenBank/DDBJ whole genome shotgun (WGS) entry which is preliminary data.</text>
</comment>
<dbReference type="SUPFAM" id="SSF52540">
    <property type="entry name" value="P-loop containing nucleoside triphosphate hydrolases"/>
    <property type="match status" value="1"/>
</dbReference>
<comment type="similarity">
    <text evidence="1">Belongs to the GSP E family.</text>
</comment>
<evidence type="ECO:0000256" key="2">
    <source>
        <dbReference type="ARBA" id="ARBA00022741"/>
    </source>
</evidence>
<dbReference type="PANTHER" id="PTHR30258:SF2">
    <property type="entry name" value="COMG OPERON PROTEIN 1"/>
    <property type="match status" value="1"/>
</dbReference>
<dbReference type="Gene3D" id="3.30.450.90">
    <property type="match status" value="1"/>
</dbReference>
<keyword evidence="3" id="KW-0067">ATP-binding</keyword>
<evidence type="ECO:0000256" key="3">
    <source>
        <dbReference type="ARBA" id="ARBA00022840"/>
    </source>
</evidence>
<dbReference type="SMART" id="SM00382">
    <property type="entry name" value="AAA"/>
    <property type="match status" value="1"/>
</dbReference>
<evidence type="ECO:0000313" key="7">
    <source>
        <dbReference type="Proteomes" id="UP000245959"/>
    </source>
</evidence>
<proteinExistence type="inferred from homology"/>
<sequence length="534" mass="58473">MADAATHTDLVKTLAAKLTERFPDYAGFLAESGSRVADRRLLEAGAVSEPELLALYGEVFHLPLADEEELTEPEVYPGLSAECLNANLCLPFAWDENSMRLLICDPYDLDKQVYLFSRAVGLRCEFELVRRPFLERLLGRLSQNEPEEDELSVTGAEDENTLRTMAGEARIVRLVNDVFNRAIELGASDIHVEPGEDSVSIRCRVDGVLAEIMNVPRSQFPAIASRIKLIAGLNIAESRLPQDGRTNFQVGRVKLDMRVSTIPILTGESIVLRLLNNDAVTFDLRTLGMSDRDLEQFNELIQIPHGMILVVGPTGSGKTTTLYSVIAQLNDHRKKIITVEDPVEYKMAGLCQMQVNSKIGVTFASGLRSIVRQDPDIILVGEIRDRETADIAINAALTGHLVLSTLHTNDAVGAVTRLIDMGMESFLVASALYGVLSQRLVRKTCTACRGTGSDASGGKCRRCNGTGYKGRCGIFELLRMNDDIRQAVNKNVPSSELERLAIANGMVTLREDGIAKVRAGVTTAEELARSAQEG</sequence>
<dbReference type="PROSITE" id="PS00662">
    <property type="entry name" value="T2SP_E"/>
    <property type="match status" value="1"/>
</dbReference>
<reference evidence="6 7" key="1">
    <citation type="submission" date="2018-04" db="EMBL/GenBank/DDBJ databases">
        <title>Genomic Encyclopedia of Type Strains, Phase IV (KMG-IV): sequencing the most valuable type-strain genomes for metagenomic binning, comparative biology and taxonomic classification.</title>
        <authorList>
            <person name="Goeker M."/>
        </authorList>
    </citation>
    <scope>NUCLEOTIDE SEQUENCE [LARGE SCALE GENOMIC DNA]</scope>
    <source>
        <strain evidence="6 7">DSM 14823</strain>
    </source>
</reference>
<dbReference type="FunFam" id="3.40.50.300:FF:000398">
    <property type="entry name" value="Type IV pilus assembly ATPase PilB"/>
    <property type="match status" value="1"/>
</dbReference>
<name>A0A2U1B8F4_9BACT</name>
<evidence type="ECO:0000256" key="1">
    <source>
        <dbReference type="ARBA" id="ARBA00006611"/>
    </source>
</evidence>
<dbReference type="InterPro" id="IPR003593">
    <property type="entry name" value="AAA+_ATPase"/>
</dbReference>
<feature type="domain" description="Bacterial type II secretion system protein E" evidence="4">
    <location>
        <begin position="371"/>
        <end position="385"/>
    </location>
</feature>
<evidence type="ECO:0000313" key="5">
    <source>
        <dbReference type="EMBL" id="NMD88599.1"/>
    </source>
</evidence>
<dbReference type="Pfam" id="PF00437">
    <property type="entry name" value="T2SSE"/>
    <property type="match status" value="1"/>
</dbReference>
<dbReference type="OrthoDB" id="9808272at2"/>
<evidence type="ECO:0000313" key="6">
    <source>
        <dbReference type="EMBL" id="PVY44950.1"/>
    </source>
</evidence>
<evidence type="ECO:0000313" key="8">
    <source>
        <dbReference type="Proteomes" id="UP000576225"/>
    </source>
</evidence>
<organism evidence="6 7">
    <name type="scientific">Victivallis vadensis</name>
    <dbReference type="NCBI Taxonomy" id="172901"/>
    <lineage>
        <taxon>Bacteria</taxon>
        <taxon>Pseudomonadati</taxon>
        <taxon>Lentisphaerota</taxon>
        <taxon>Lentisphaeria</taxon>
        <taxon>Victivallales</taxon>
        <taxon>Victivallaceae</taxon>
        <taxon>Victivallis</taxon>
    </lineage>
</organism>
<keyword evidence="2" id="KW-0547">Nucleotide-binding</keyword>
<dbReference type="GO" id="GO:0016887">
    <property type="term" value="F:ATP hydrolysis activity"/>
    <property type="evidence" value="ECO:0007669"/>
    <property type="project" value="TreeGrafter"/>
</dbReference>
<dbReference type="AlphaFoldDB" id="A0A2U1B8F4"/>
<dbReference type="GO" id="GO:0005524">
    <property type="term" value="F:ATP binding"/>
    <property type="evidence" value="ECO:0007669"/>
    <property type="project" value="UniProtKB-KW"/>
</dbReference>
<dbReference type="GeneID" id="78294264"/>
<dbReference type="InterPro" id="IPR027417">
    <property type="entry name" value="P-loop_NTPase"/>
</dbReference>
<dbReference type="EMBL" id="QEKH01000004">
    <property type="protein sequence ID" value="PVY44950.1"/>
    <property type="molecule type" value="Genomic_DNA"/>
</dbReference>
<keyword evidence="7" id="KW-1185">Reference proteome</keyword>
<dbReference type="Proteomes" id="UP000576225">
    <property type="component" value="Unassembled WGS sequence"/>
</dbReference>
<dbReference type="Pfam" id="PF05157">
    <property type="entry name" value="MshEN"/>
    <property type="match status" value="1"/>
</dbReference>
<dbReference type="PANTHER" id="PTHR30258">
    <property type="entry name" value="TYPE II SECRETION SYSTEM PROTEIN GSPE-RELATED"/>
    <property type="match status" value="1"/>
</dbReference>
<evidence type="ECO:0000259" key="4">
    <source>
        <dbReference type="PROSITE" id="PS00662"/>
    </source>
</evidence>
<dbReference type="CDD" id="cd01129">
    <property type="entry name" value="PulE-GspE-like"/>
    <property type="match status" value="1"/>
</dbReference>
<dbReference type="InterPro" id="IPR037257">
    <property type="entry name" value="T2SS_E_N_sf"/>
</dbReference>
<dbReference type="Gene3D" id="3.40.50.300">
    <property type="entry name" value="P-loop containing nucleotide triphosphate hydrolases"/>
    <property type="match status" value="1"/>
</dbReference>
<dbReference type="SUPFAM" id="SSF160246">
    <property type="entry name" value="EspE N-terminal domain-like"/>
    <property type="match status" value="1"/>
</dbReference>
<dbReference type="GO" id="GO:0005886">
    <property type="term" value="C:plasma membrane"/>
    <property type="evidence" value="ECO:0007669"/>
    <property type="project" value="TreeGrafter"/>
</dbReference>
<reference evidence="5 8" key="2">
    <citation type="submission" date="2020-04" db="EMBL/GenBank/DDBJ databases">
        <authorList>
            <person name="Hitch T.C.A."/>
            <person name="Wylensek D."/>
            <person name="Clavel T."/>
        </authorList>
    </citation>
    <scope>NUCLEOTIDE SEQUENCE [LARGE SCALE GENOMIC DNA]</scope>
    <source>
        <strain evidence="5 8">COR2-253-APC-1A</strain>
    </source>
</reference>
<accession>A0A2U1B8F4</accession>